<reference evidence="2" key="1">
    <citation type="submission" date="2022-10" db="EMBL/GenBank/DDBJ databases">
        <title>Tapping the CABI collections for fungal endophytes: first genome assemblies for Collariella, Neodidymelliopsis, Ascochyta clinopodiicola, Didymella pomorum, Didymosphaeria variabile, Neocosmospora piperis and Neocucurbitaria cava.</title>
        <authorList>
            <person name="Hill R."/>
        </authorList>
    </citation>
    <scope>NUCLEOTIDE SEQUENCE</scope>
    <source>
        <strain evidence="2">IMI 356814</strain>
    </source>
</reference>
<evidence type="ECO:0000313" key="3">
    <source>
        <dbReference type="Proteomes" id="UP001140560"/>
    </source>
</evidence>
<name>A0A9W8YDQ1_9PLEO</name>
<dbReference type="OrthoDB" id="630895at2759"/>
<gene>
    <name evidence="2" type="ORF">N0V83_002974</name>
</gene>
<dbReference type="AlphaFoldDB" id="A0A9W8YDQ1"/>
<keyword evidence="3" id="KW-1185">Reference proteome</keyword>
<dbReference type="Proteomes" id="UP001140560">
    <property type="component" value="Unassembled WGS sequence"/>
</dbReference>
<proteinExistence type="predicted"/>
<keyword evidence="1" id="KW-0472">Membrane</keyword>
<protein>
    <recommendedName>
        <fullName evidence="4">Glycosyl-4,4'-diaponeurosporenoate acyltransferase</fullName>
    </recommendedName>
</protein>
<evidence type="ECO:0008006" key="4">
    <source>
        <dbReference type="Google" id="ProtNLM"/>
    </source>
</evidence>
<evidence type="ECO:0000256" key="1">
    <source>
        <dbReference type="SAM" id="Phobius"/>
    </source>
</evidence>
<organism evidence="2 3">
    <name type="scientific">Neocucurbitaria cava</name>
    <dbReference type="NCBI Taxonomy" id="798079"/>
    <lineage>
        <taxon>Eukaryota</taxon>
        <taxon>Fungi</taxon>
        <taxon>Dikarya</taxon>
        <taxon>Ascomycota</taxon>
        <taxon>Pezizomycotina</taxon>
        <taxon>Dothideomycetes</taxon>
        <taxon>Pleosporomycetidae</taxon>
        <taxon>Pleosporales</taxon>
        <taxon>Pleosporineae</taxon>
        <taxon>Cucurbitariaceae</taxon>
        <taxon>Neocucurbitaria</taxon>
    </lineage>
</organism>
<sequence length="194" mass="22978">MNQQARTQHTVTPQAVKQRTSPIYLFLAFILIVVTAPYRRAFKLYTWQPLRELRAVKGDRKIFIPLVRNWKADKYAELQSVQVAVSRKFVSLFMPLGHLLRRIQTKSILDDLPAREQLDESLPEAEVQRMRRAILRYKKRPGIKHWVMLFIWQFPSMTMAYAWVTYLSGLTVYICTPFIQKMAWQDQHKGRNVV</sequence>
<evidence type="ECO:0000313" key="2">
    <source>
        <dbReference type="EMBL" id="KAJ4374233.1"/>
    </source>
</evidence>
<accession>A0A9W8YDQ1</accession>
<feature type="transmembrane region" description="Helical" evidence="1">
    <location>
        <begin position="23"/>
        <end position="42"/>
    </location>
</feature>
<comment type="caution">
    <text evidence="2">The sequence shown here is derived from an EMBL/GenBank/DDBJ whole genome shotgun (WGS) entry which is preliminary data.</text>
</comment>
<keyword evidence="1" id="KW-1133">Transmembrane helix</keyword>
<keyword evidence="1" id="KW-0812">Transmembrane</keyword>
<dbReference type="EMBL" id="JAPEUY010000004">
    <property type="protein sequence ID" value="KAJ4374233.1"/>
    <property type="molecule type" value="Genomic_DNA"/>
</dbReference>